<dbReference type="PaxDb" id="3218-PP1S150_135V6.1"/>
<dbReference type="EnsemblPlants" id="Pp3c14_6279V3.1">
    <property type="protein sequence ID" value="Pp3c14_6279V3.1"/>
    <property type="gene ID" value="Pp3c14_6279"/>
</dbReference>
<evidence type="ECO:0000313" key="1">
    <source>
        <dbReference type="EMBL" id="PNR40699.1"/>
    </source>
</evidence>
<name>A0A2K1JGQ1_PHYPA</name>
<gene>
    <name evidence="1" type="ORF">PHYPA_018102</name>
</gene>
<dbReference type="InParanoid" id="A0A2K1JGQ1"/>
<evidence type="ECO:0000313" key="3">
    <source>
        <dbReference type="Proteomes" id="UP000006727"/>
    </source>
</evidence>
<keyword evidence="3" id="KW-1185">Reference proteome</keyword>
<dbReference type="EMBL" id="ABEU02000014">
    <property type="protein sequence ID" value="PNR40699.1"/>
    <property type="molecule type" value="Genomic_DNA"/>
</dbReference>
<protein>
    <submittedName>
        <fullName evidence="1 2">Uncharacterized protein</fullName>
    </submittedName>
</protein>
<sequence>MHRLRSIGARSVFLPIKGYMTLSLRKCLLKRMRRRILCLKNADHLYIVMYLSYSLGAQAWRVVATCMHPRFVAFLFFAMYRLRSNTTTEGTSPWLRSQFTVNYPQ</sequence>
<evidence type="ECO:0000313" key="2">
    <source>
        <dbReference type="EnsemblPlants" id="Pp3c14_6279V3.1"/>
    </source>
</evidence>
<dbReference type="Gramene" id="Pp3c14_6279V3.1">
    <property type="protein sequence ID" value="Pp3c14_6279V3.1"/>
    <property type="gene ID" value="Pp3c14_6279"/>
</dbReference>
<reference evidence="1 3" key="2">
    <citation type="journal article" date="2018" name="Plant J.">
        <title>The Physcomitrella patens chromosome-scale assembly reveals moss genome structure and evolution.</title>
        <authorList>
            <person name="Lang D."/>
            <person name="Ullrich K.K."/>
            <person name="Murat F."/>
            <person name="Fuchs J."/>
            <person name="Jenkins J."/>
            <person name="Haas F.B."/>
            <person name="Piednoel M."/>
            <person name="Gundlach H."/>
            <person name="Van Bel M."/>
            <person name="Meyberg R."/>
            <person name="Vives C."/>
            <person name="Morata J."/>
            <person name="Symeonidi A."/>
            <person name="Hiss M."/>
            <person name="Muchero W."/>
            <person name="Kamisugi Y."/>
            <person name="Saleh O."/>
            <person name="Blanc G."/>
            <person name="Decker E.L."/>
            <person name="van Gessel N."/>
            <person name="Grimwood J."/>
            <person name="Hayes R.D."/>
            <person name="Graham S.W."/>
            <person name="Gunter L.E."/>
            <person name="McDaniel S.F."/>
            <person name="Hoernstein S.N.W."/>
            <person name="Larsson A."/>
            <person name="Li F.W."/>
            <person name="Perroud P.F."/>
            <person name="Phillips J."/>
            <person name="Ranjan P."/>
            <person name="Rokshar D.S."/>
            <person name="Rothfels C.J."/>
            <person name="Schneider L."/>
            <person name="Shu S."/>
            <person name="Stevenson D.W."/>
            <person name="Thummler F."/>
            <person name="Tillich M."/>
            <person name="Villarreal Aguilar J.C."/>
            <person name="Widiez T."/>
            <person name="Wong G.K."/>
            <person name="Wymore A."/>
            <person name="Zhang Y."/>
            <person name="Zimmer A.D."/>
            <person name="Quatrano R.S."/>
            <person name="Mayer K.F.X."/>
            <person name="Goodstein D."/>
            <person name="Casacuberta J.M."/>
            <person name="Vandepoele K."/>
            <person name="Reski R."/>
            <person name="Cuming A.C."/>
            <person name="Tuskan G.A."/>
            <person name="Maumus F."/>
            <person name="Salse J."/>
            <person name="Schmutz J."/>
            <person name="Rensing S.A."/>
        </authorList>
    </citation>
    <scope>NUCLEOTIDE SEQUENCE [LARGE SCALE GENOMIC DNA]</scope>
    <source>
        <strain evidence="2 3">cv. Gransden 2004</strain>
    </source>
</reference>
<reference evidence="1 3" key="1">
    <citation type="journal article" date="2008" name="Science">
        <title>The Physcomitrella genome reveals evolutionary insights into the conquest of land by plants.</title>
        <authorList>
            <person name="Rensing S."/>
            <person name="Lang D."/>
            <person name="Zimmer A."/>
            <person name="Terry A."/>
            <person name="Salamov A."/>
            <person name="Shapiro H."/>
            <person name="Nishiyama T."/>
            <person name="Perroud P.-F."/>
            <person name="Lindquist E."/>
            <person name="Kamisugi Y."/>
            <person name="Tanahashi T."/>
            <person name="Sakakibara K."/>
            <person name="Fujita T."/>
            <person name="Oishi K."/>
            <person name="Shin-I T."/>
            <person name="Kuroki Y."/>
            <person name="Toyoda A."/>
            <person name="Suzuki Y."/>
            <person name="Hashimoto A."/>
            <person name="Yamaguchi K."/>
            <person name="Sugano A."/>
            <person name="Kohara Y."/>
            <person name="Fujiyama A."/>
            <person name="Anterola A."/>
            <person name="Aoki S."/>
            <person name="Ashton N."/>
            <person name="Barbazuk W.B."/>
            <person name="Barker E."/>
            <person name="Bennetzen J."/>
            <person name="Bezanilla M."/>
            <person name="Blankenship R."/>
            <person name="Cho S.H."/>
            <person name="Dutcher S."/>
            <person name="Estelle M."/>
            <person name="Fawcett J.A."/>
            <person name="Gundlach H."/>
            <person name="Hanada K."/>
            <person name="Heyl A."/>
            <person name="Hicks K.A."/>
            <person name="Hugh J."/>
            <person name="Lohr M."/>
            <person name="Mayer K."/>
            <person name="Melkozernov A."/>
            <person name="Murata T."/>
            <person name="Nelson D."/>
            <person name="Pils B."/>
            <person name="Prigge M."/>
            <person name="Reiss B."/>
            <person name="Renner T."/>
            <person name="Rombauts S."/>
            <person name="Rushton P."/>
            <person name="Sanderfoot A."/>
            <person name="Schween G."/>
            <person name="Shiu S.-H."/>
            <person name="Stueber K."/>
            <person name="Theodoulou F.L."/>
            <person name="Tu H."/>
            <person name="Van de Peer Y."/>
            <person name="Verrier P.J."/>
            <person name="Waters E."/>
            <person name="Wood A."/>
            <person name="Yang L."/>
            <person name="Cove D."/>
            <person name="Cuming A."/>
            <person name="Hasebe M."/>
            <person name="Lucas S."/>
            <person name="Mishler D.B."/>
            <person name="Reski R."/>
            <person name="Grigoriev I."/>
            <person name="Quatrano R.S."/>
            <person name="Boore J.L."/>
        </authorList>
    </citation>
    <scope>NUCLEOTIDE SEQUENCE [LARGE SCALE GENOMIC DNA]</scope>
    <source>
        <strain evidence="2 3">cv. Gransden 2004</strain>
    </source>
</reference>
<reference evidence="2" key="3">
    <citation type="submission" date="2020-12" db="UniProtKB">
        <authorList>
            <consortium name="EnsemblPlants"/>
        </authorList>
    </citation>
    <scope>IDENTIFICATION</scope>
</reference>
<dbReference type="AlphaFoldDB" id="A0A2K1JGQ1"/>
<proteinExistence type="predicted"/>
<organism evidence="1">
    <name type="scientific">Physcomitrium patens</name>
    <name type="common">Spreading-leaved earth moss</name>
    <name type="synonym">Physcomitrella patens</name>
    <dbReference type="NCBI Taxonomy" id="3218"/>
    <lineage>
        <taxon>Eukaryota</taxon>
        <taxon>Viridiplantae</taxon>
        <taxon>Streptophyta</taxon>
        <taxon>Embryophyta</taxon>
        <taxon>Bryophyta</taxon>
        <taxon>Bryophytina</taxon>
        <taxon>Bryopsida</taxon>
        <taxon>Funariidae</taxon>
        <taxon>Funariales</taxon>
        <taxon>Funariaceae</taxon>
        <taxon>Physcomitrium</taxon>
    </lineage>
</organism>
<accession>A0A2K1JGQ1</accession>
<dbReference type="Proteomes" id="UP000006727">
    <property type="component" value="Chromosome 14"/>
</dbReference>